<protein>
    <submittedName>
        <fullName evidence="16">Glutamate receptor-like 38</fullName>
    </submittedName>
</protein>
<comment type="subcellular location">
    <subcellularLocation>
        <location evidence="1">Cell membrane</location>
        <topology evidence="1">Multi-pass membrane protein</topology>
    </subcellularLocation>
</comment>
<dbReference type="GO" id="GO:0050906">
    <property type="term" value="P:detection of stimulus involved in sensory perception"/>
    <property type="evidence" value="ECO:0007669"/>
    <property type="project" value="UniProtKB-ARBA"/>
</dbReference>
<dbReference type="Gene3D" id="1.10.287.70">
    <property type="match status" value="1"/>
</dbReference>
<evidence type="ECO:0000313" key="17">
    <source>
        <dbReference type="Proteomes" id="UP000747542"/>
    </source>
</evidence>
<evidence type="ECO:0000256" key="6">
    <source>
        <dbReference type="ARBA" id="ARBA00022989"/>
    </source>
</evidence>
<comment type="caution">
    <text evidence="16">The sequence shown here is derived from an EMBL/GenBank/DDBJ whole genome shotgun (WGS) entry which is preliminary data.</text>
</comment>
<evidence type="ECO:0000256" key="12">
    <source>
        <dbReference type="ARBA" id="ARBA00023303"/>
    </source>
</evidence>
<evidence type="ECO:0000256" key="9">
    <source>
        <dbReference type="ARBA" id="ARBA00023170"/>
    </source>
</evidence>
<evidence type="ECO:0000256" key="13">
    <source>
        <dbReference type="SAM" id="MobiDB-lite"/>
    </source>
</evidence>
<feature type="transmembrane region" description="Helical" evidence="14">
    <location>
        <begin position="574"/>
        <end position="597"/>
    </location>
</feature>
<keyword evidence="4" id="KW-1003">Cell membrane</keyword>
<dbReference type="Proteomes" id="UP000747542">
    <property type="component" value="Unassembled WGS sequence"/>
</dbReference>
<keyword evidence="5 14" id="KW-0812">Transmembrane</keyword>
<accession>A0A8J5N968</accession>
<organism evidence="16 17">
    <name type="scientific">Homarus americanus</name>
    <name type="common">American lobster</name>
    <dbReference type="NCBI Taxonomy" id="6706"/>
    <lineage>
        <taxon>Eukaryota</taxon>
        <taxon>Metazoa</taxon>
        <taxon>Ecdysozoa</taxon>
        <taxon>Arthropoda</taxon>
        <taxon>Crustacea</taxon>
        <taxon>Multicrustacea</taxon>
        <taxon>Malacostraca</taxon>
        <taxon>Eumalacostraca</taxon>
        <taxon>Eucarida</taxon>
        <taxon>Decapoda</taxon>
        <taxon>Pleocyemata</taxon>
        <taxon>Astacidea</taxon>
        <taxon>Nephropoidea</taxon>
        <taxon>Nephropidae</taxon>
        <taxon>Homarus</taxon>
    </lineage>
</organism>
<dbReference type="PANTHER" id="PTHR42643">
    <property type="entry name" value="IONOTROPIC RECEPTOR 20A-RELATED"/>
    <property type="match status" value="1"/>
</dbReference>
<keyword evidence="9 16" id="KW-0675">Receptor</keyword>
<keyword evidence="7" id="KW-0406">Ion transport</keyword>
<keyword evidence="3" id="KW-0813">Transport</keyword>
<keyword evidence="10" id="KW-0325">Glycoprotein</keyword>
<evidence type="ECO:0000256" key="1">
    <source>
        <dbReference type="ARBA" id="ARBA00004651"/>
    </source>
</evidence>
<dbReference type="Pfam" id="PF00060">
    <property type="entry name" value="Lig_chan"/>
    <property type="match status" value="1"/>
</dbReference>
<evidence type="ECO:0000256" key="4">
    <source>
        <dbReference type="ARBA" id="ARBA00022475"/>
    </source>
</evidence>
<gene>
    <name evidence="16" type="primary">Glrk-L38</name>
    <name evidence="16" type="ORF">Hamer_G009107</name>
</gene>
<keyword evidence="8 14" id="KW-0472">Membrane</keyword>
<evidence type="ECO:0000313" key="16">
    <source>
        <dbReference type="EMBL" id="KAG7176316.1"/>
    </source>
</evidence>
<keyword evidence="17" id="KW-1185">Reference proteome</keyword>
<sequence length="855" mass="95069">MSVVGPPIWLLLYGIVVLVGTFLNGHRAGAAPEPKDMVQGSVSAGLEATGSPAVPAAWLTALSTATELALVNLPEALRRTAGQVHLCFSDAPDEQFVGKVWSAGRTPMSVWTSLAWRVSLVHTSYKQGATHVLVGHTFWLLQSLILIQELVANKTLNIQKTQLLFVSTEGEDSDFNRILEANIPEKLNVLLLHVYQPLGDSHSHRRRRSISKENKEGYDVEKDKKDGDERPGDDQEKQKLTLVRDGVDSGVALVGEGRAILPGKMKPLKTTTDETRLDTNYNKQLTKKEGNMRVNYSNEEINLSLKHITKNVKDKLKEDEYLNCGVKIPERSWEIGRGVDQSGLGGTLVTASLREHTKTIVHRGPLRVTWETKTNEYHGSINRTIRQIDDRDIVSFSSIPQVGLHMAVTPGDGSVVLRKVGVWNKFSGLLLDGPLQATPSASFHGRDLILTTVHKPRVFEVKGPDGNVRSSLQDVDGYVVEVIRILERSLNFSAVITATNTFGSQLPNGSWNGMLGFLIRGEADLSPLDFSPSWARAQAVDFSEWFSTDGVIIVSQAPQPLQRPFLLLQIFSSWVWLSILVTGVLTGSLLWAMDYFLRHPGANRSVLLSAGKFSLRCSKTWCLSWSARVASSCLFLAVVSLVGIYQSYIIAFLAVPRRAAPIDSAIDLMERLDTVTPIVRKNTVYYHFVVNFESYSPIAANLKFHQDSFLNTWDFFQLIQQGKYALIDTYSSGVGRAAKFESQGSQCRFYISRQVLKADLDLMAHPQNSVFKEQIDLADNRAKSFLRLQRLRSFGIIEKIKDNYYSTSCERELAIGNLDALSLNQVQSAFFVLAVGYIISLLGFISEIIYRFCGS</sequence>
<dbReference type="InterPro" id="IPR001320">
    <property type="entry name" value="Iontro_rcpt_C"/>
</dbReference>
<evidence type="ECO:0000256" key="2">
    <source>
        <dbReference type="ARBA" id="ARBA00008685"/>
    </source>
</evidence>
<dbReference type="SMART" id="SM00918">
    <property type="entry name" value="Lig_chan-Glu_bd"/>
    <property type="match status" value="1"/>
</dbReference>
<dbReference type="Pfam" id="PF10613">
    <property type="entry name" value="Lig_chan-Glu_bd"/>
    <property type="match status" value="1"/>
</dbReference>
<name>A0A8J5N968_HOMAM</name>
<feature type="region of interest" description="Disordered" evidence="13">
    <location>
        <begin position="202"/>
        <end position="241"/>
    </location>
</feature>
<dbReference type="GO" id="GO:0005886">
    <property type="term" value="C:plasma membrane"/>
    <property type="evidence" value="ECO:0007669"/>
    <property type="project" value="UniProtKB-SubCell"/>
</dbReference>
<comment type="similarity">
    <text evidence="2">Belongs to the glutamate-gated ion channel (TC 1.A.10.1) family.</text>
</comment>
<evidence type="ECO:0000256" key="14">
    <source>
        <dbReference type="SAM" id="Phobius"/>
    </source>
</evidence>
<dbReference type="PANTHER" id="PTHR42643:SF24">
    <property type="entry name" value="IONOTROPIC RECEPTOR 60A"/>
    <property type="match status" value="1"/>
</dbReference>
<dbReference type="SUPFAM" id="SSF53850">
    <property type="entry name" value="Periplasmic binding protein-like II"/>
    <property type="match status" value="1"/>
</dbReference>
<evidence type="ECO:0000256" key="8">
    <source>
        <dbReference type="ARBA" id="ARBA00023136"/>
    </source>
</evidence>
<evidence type="ECO:0000256" key="7">
    <source>
        <dbReference type="ARBA" id="ARBA00023065"/>
    </source>
</evidence>
<evidence type="ECO:0000256" key="5">
    <source>
        <dbReference type="ARBA" id="ARBA00022692"/>
    </source>
</evidence>
<reference evidence="16" key="1">
    <citation type="journal article" date="2021" name="Sci. Adv.">
        <title>The American lobster genome reveals insights on longevity, neural, and immune adaptations.</title>
        <authorList>
            <person name="Polinski J.M."/>
            <person name="Zimin A.V."/>
            <person name="Clark K.F."/>
            <person name="Kohn A.B."/>
            <person name="Sadowski N."/>
            <person name="Timp W."/>
            <person name="Ptitsyn A."/>
            <person name="Khanna P."/>
            <person name="Romanova D.Y."/>
            <person name="Williams P."/>
            <person name="Greenwood S.J."/>
            <person name="Moroz L.L."/>
            <person name="Walt D.R."/>
            <person name="Bodnar A.G."/>
        </authorList>
    </citation>
    <scope>NUCLEOTIDE SEQUENCE</scope>
    <source>
        <strain evidence="16">GMGI-L3</strain>
    </source>
</reference>
<dbReference type="EMBL" id="JAHLQT010003582">
    <property type="protein sequence ID" value="KAG7176316.1"/>
    <property type="molecule type" value="Genomic_DNA"/>
</dbReference>
<dbReference type="Gene3D" id="3.40.190.10">
    <property type="entry name" value="Periplasmic binding protein-like II"/>
    <property type="match status" value="1"/>
</dbReference>
<feature type="domain" description="Ionotropic glutamate receptor L-glutamate and glycine-binding" evidence="15">
    <location>
        <begin position="456"/>
        <end position="520"/>
    </location>
</feature>
<dbReference type="InterPro" id="IPR019594">
    <property type="entry name" value="Glu/Gly-bd"/>
</dbReference>
<dbReference type="InterPro" id="IPR052192">
    <property type="entry name" value="Insect_Ionotropic_Sensory_Rcpt"/>
</dbReference>
<feature type="transmembrane region" description="Helical" evidence="14">
    <location>
        <begin position="633"/>
        <end position="655"/>
    </location>
</feature>
<dbReference type="AlphaFoldDB" id="A0A8J5N968"/>
<feature type="compositionally biased region" description="Basic and acidic residues" evidence="13">
    <location>
        <begin position="210"/>
        <end position="239"/>
    </location>
</feature>
<evidence type="ECO:0000259" key="15">
    <source>
        <dbReference type="SMART" id="SM00918"/>
    </source>
</evidence>
<feature type="transmembrane region" description="Helical" evidence="14">
    <location>
        <begin position="829"/>
        <end position="850"/>
    </location>
</feature>
<evidence type="ECO:0000256" key="10">
    <source>
        <dbReference type="ARBA" id="ARBA00023180"/>
    </source>
</evidence>
<keyword evidence="11" id="KW-1071">Ligand-gated ion channel</keyword>
<keyword evidence="12" id="KW-0407">Ion channel</keyword>
<evidence type="ECO:0000256" key="3">
    <source>
        <dbReference type="ARBA" id="ARBA00022448"/>
    </source>
</evidence>
<evidence type="ECO:0000256" key="11">
    <source>
        <dbReference type="ARBA" id="ARBA00023286"/>
    </source>
</evidence>
<keyword evidence="6 14" id="KW-1133">Transmembrane helix</keyword>
<proteinExistence type="inferred from homology"/>
<dbReference type="GO" id="GO:0015276">
    <property type="term" value="F:ligand-gated monoatomic ion channel activity"/>
    <property type="evidence" value="ECO:0007669"/>
    <property type="project" value="InterPro"/>
</dbReference>